<evidence type="ECO:0000313" key="2">
    <source>
        <dbReference type="Proteomes" id="UP000287651"/>
    </source>
</evidence>
<gene>
    <name evidence="1" type="ORF">B296_00037566</name>
</gene>
<dbReference type="EMBL" id="AMZH03022611">
    <property type="protein sequence ID" value="RRT37169.1"/>
    <property type="molecule type" value="Genomic_DNA"/>
</dbReference>
<name>A0A426XCF2_ENSVE</name>
<organism evidence="1 2">
    <name type="scientific">Ensete ventricosum</name>
    <name type="common">Abyssinian banana</name>
    <name type="synonym">Musa ensete</name>
    <dbReference type="NCBI Taxonomy" id="4639"/>
    <lineage>
        <taxon>Eukaryota</taxon>
        <taxon>Viridiplantae</taxon>
        <taxon>Streptophyta</taxon>
        <taxon>Embryophyta</taxon>
        <taxon>Tracheophyta</taxon>
        <taxon>Spermatophyta</taxon>
        <taxon>Magnoliopsida</taxon>
        <taxon>Liliopsida</taxon>
        <taxon>Zingiberales</taxon>
        <taxon>Musaceae</taxon>
        <taxon>Ensete</taxon>
    </lineage>
</organism>
<comment type="caution">
    <text evidence="1">The sequence shown here is derived from an EMBL/GenBank/DDBJ whole genome shotgun (WGS) entry which is preliminary data.</text>
</comment>
<evidence type="ECO:0000313" key="1">
    <source>
        <dbReference type="EMBL" id="RRT37169.1"/>
    </source>
</evidence>
<accession>A0A426XCF2</accession>
<sequence>MCSTLSRPAVALQPLLPSVADHEINVRNRGLFTRLLGYPSLKPEQLHELCSHRYKNKHSRKTETRDLGGDLIFLMPLSEQGAYRTLIQTFVANPNQNPINIVIDASRTNHVEPS</sequence>
<reference evidence="1 2" key="1">
    <citation type="journal article" date="2014" name="Agronomy (Basel)">
        <title>A Draft Genome Sequence for Ensete ventricosum, the Drought-Tolerant Tree Against Hunger.</title>
        <authorList>
            <person name="Harrison J."/>
            <person name="Moore K.A."/>
            <person name="Paszkiewicz K."/>
            <person name="Jones T."/>
            <person name="Grant M."/>
            <person name="Ambacheew D."/>
            <person name="Muzemil S."/>
            <person name="Studholme D.J."/>
        </authorList>
    </citation>
    <scope>NUCLEOTIDE SEQUENCE [LARGE SCALE GENOMIC DNA]</scope>
</reference>
<proteinExistence type="predicted"/>
<dbReference type="Proteomes" id="UP000287651">
    <property type="component" value="Unassembled WGS sequence"/>
</dbReference>
<protein>
    <submittedName>
        <fullName evidence="1">Uncharacterized protein</fullName>
    </submittedName>
</protein>
<dbReference type="AlphaFoldDB" id="A0A426XCF2"/>